<comment type="caution">
    <text evidence="2">The sequence shown here is derived from an EMBL/GenBank/DDBJ whole genome shotgun (WGS) entry which is preliminary data.</text>
</comment>
<dbReference type="AlphaFoldDB" id="A0A6A1WG85"/>
<dbReference type="Pfam" id="PF06521">
    <property type="entry name" value="PAR1"/>
    <property type="match status" value="1"/>
</dbReference>
<feature type="chain" id="PRO_5025601219" evidence="1">
    <location>
        <begin position="25"/>
        <end position="74"/>
    </location>
</feature>
<dbReference type="EMBL" id="RXIC02000020">
    <property type="protein sequence ID" value="KAB1224282.1"/>
    <property type="molecule type" value="Genomic_DNA"/>
</dbReference>
<dbReference type="PANTHER" id="PTHR33649">
    <property type="entry name" value="PAR1 PROTEIN"/>
    <property type="match status" value="1"/>
</dbReference>
<name>A0A6A1WG85_9ROSI</name>
<organism evidence="2 3">
    <name type="scientific">Morella rubra</name>
    <name type="common">Chinese bayberry</name>
    <dbReference type="NCBI Taxonomy" id="262757"/>
    <lineage>
        <taxon>Eukaryota</taxon>
        <taxon>Viridiplantae</taxon>
        <taxon>Streptophyta</taxon>
        <taxon>Embryophyta</taxon>
        <taxon>Tracheophyta</taxon>
        <taxon>Spermatophyta</taxon>
        <taxon>Magnoliopsida</taxon>
        <taxon>eudicotyledons</taxon>
        <taxon>Gunneridae</taxon>
        <taxon>Pentapetalae</taxon>
        <taxon>rosids</taxon>
        <taxon>fabids</taxon>
        <taxon>Fagales</taxon>
        <taxon>Myricaceae</taxon>
        <taxon>Morella</taxon>
    </lineage>
</organism>
<feature type="signal peptide" evidence="1">
    <location>
        <begin position="1"/>
        <end position="24"/>
    </location>
</feature>
<dbReference type="InterPro" id="IPR009489">
    <property type="entry name" value="PAR1"/>
</dbReference>
<keyword evidence="1" id="KW-0732">Signal</keyword>
<protein>
    <submittedName>
        <fullName evidence="2">Uncharacterized protein</fullName>
    </submittedName>
</protein>
<gene>
    <name evidence="2" type="ORF">CJ030_MR2G000914</name>
</gene>
<evidence type="ECO:0000256" key="1">
    <source>
        <dbReference type="SAM" id="SignalP"/>
    </source>
</evidence>
<keyword evidence="3" id="KW-1185">Reference proteome</keyword>
<accession>A0A6A1WG85</accession>
<dbReference type="PANTHER" id="PTHR33649:SF4">
    <property type="entry name" value="PAR1 PROTEIN"/>
    <property type="match status" value="1"/>
</dbReference>
<sequence length="74" mass="7850">MAFSSKVPLVLIFLSSLFLHAAIAELVCEDLPNSFCAFSIASSGKRCLLETSVAGDGSVEHQCRTSEVVVQGMT</sequence>
<dbReference type="OrthoDB" id="772928at2759"/>
<evidence type="ECO:0000313" key="3">
    <source>
        <dbReference type="Proteomes" id="UP000516437"/>
    </source>
</evidence>
<proteinExistence type="predicted"/>
<dbReference type="Proteomes" id="UP000516437">
    <property type="component" value="Chromosome 2"/>
</dbReference>
<evidence type="ECO:0000313" key="2">
    <source>
        <dbReference type="EMBL" id="KAB1224282.1"/>
    </source>
</evidence>
<reference evidence="2 3" key="1">
    <citation type="journal article" date="2019" name="Plant Biotechnol. J.">
        <title>The red bayberry genome and genetic basis of sex determination.</title>
        <authorList>
            <person name="Jia H.M."/>
            <person name="Jia H.J."/>
            <person name="Cai Q.L."/>
            <person name="Wang Y."/>
            <person name="Zhao H.B."/>
            <person name="Yang W.F."/>
            <person name="Wang G.Y."/>
            <person name="Li Y.H."/>
            <person name="Zhan D.L."/>
            <person name="Shen Y.T."/>
            <person name="Niu Q.F."/>
            <person name="Chang L."/>
            <person name="Qiu J."/>
            <person name="Zhao L."/>
            <person name="Xie H.B."/>
            <person name="Fu W.Y."/>
            <person name="Jin J."/>
            <person name="Li X.W."/>
            <person name="Jiao Y."/>
            <person name="Zhou C.C."/>
            <person name="Tu T."/>
            <person name="Chai C.Y."/>
            <person name="Gao J.L."/>
            <person name="Fan L.J."/>
            <person name="van de Weg E."/>
            <person name="Wang J.Y."/>
            <person name="Gao Z.S."/>
        </authorList>
    </citation>
    <scope>NUCLEOTIDE SEQUENCE [LARGE SCALE GENOMIC DNA]</scope>
    <source>
        <tissue evidence="2">Leaves</tissue>
    </source>
</reference>